<dbReference type="SUPFAM" id="SSF89095">
    <property type="entry name" value="GatB/YqeY motif"/>
    <property type="match status" value="1"/>
</dbReference>
<dbReference type="PANTHER" id="PTHR28055">
    <property type="entry name" value="ALTERED INHERITANCE OF MITOCHONDRIA PROTEIN 41, MITOCHONDRIAL"/>
    <property type="match status" value="1"/>
</dbReference>
<protein>
    <submittedName>
        <fullName evidence="1">GatB/YqeY domain-containing protein</fullName>
    </submittedName>
</protein>
<dbReference type="AlphaFoldDB" id="A0A7W2EUS3"/>
<dbReference type="InterPro" id="IPR042184">
    <property type="entry name" value="YqeY/Aim41_N"/>
</dbReference>
<comment type="caution">
    <text evidence="1">The sequence shown here is derived from an EMBL/GenBank/DDBJ whole genome shotgun (WGS) entry which is preliminary data.</text>
</comment>
<gene>
    <name evidence="1" type="ORF">H3H37_18275</name>
</gene>
<dbReference type="InterPro" id="IPR003789">
    <property type="entry name" value="Asn/Gln_tRNA_amidoTrase-B-like"/>
</dbReference>
<dbReference type="GO" id="GO:0016884">
    <property type="term" value="F:carbon-nitrogen ligase activity, with glutamine as amido-N-donor"/>
    <property type="evidence" value="ECO:0007669"/>
    <property type="project" value="InterPro"/>
</dbReference>
<name>A0A7W2EUS3_9BURK</name>
<reference evidence="1 2" key="1">
    <citation type="submission" date="2020-07" db="EMBL/GenBank/DDBJ databases">
        <title>Novel species isolated from subtropical streams in China.</title>
        <authorList>
            <person name="Lu H."/>
        </authorList>
    </citation>
    <scope>NUCLEOTIDE SEQUENCE [LARGE SCALE GENOMIC DNA]</scope>
    <source>
        <strain evidence="1 2">LX20W</strain>
    </source>
</reference>
<dbReference type="EMBL" id="JACEZT010000012">
    <property type="protein sequence ID" value="MBA5639009.1"/>
    <property type="molecule type" value="Genomic_DNA"/>
</dbReference>
<dbReference type="Pfam" id="PF09424">
    <property type="entry name" value="YqeY"/>
    <property type="match status" value="1"/>
</dbReference>
<sequence length="149" mass="15807">MSLKAQITEDMKAAMRAKETGKLNTIRLLIAEIKRKEVDERIELDDAQTIAIVEKMIKQRKDSITQFEAGGRADLAEIEKAELAVLSAYMPAGLSDEEIAAEVAAAVAASGAAGPQDMGKVMGIVKPKLAGRADMTVVSALVKKALSPA</sequence>
<proteinExistence type="predicted"/>
<dbReference type="InterPro" id="IPR019004">
    <property type="entry name" value="YqeY/Aim41"/>
</dbReference>
<dbReference type="Gene3D" id="1.10.1510.10">
    <property type="entry name" value="Uncharacterised protein YqeY/AIM41 PF09424, N-terminal domain"/>
    <property type="match status" value="1"/>
</dbReference>
<dbReference type="Gene3D" id="1.10.10.410">
    <property type="match status" value="1"/>
</dbReference>
<keyword evidence="2" id="KW-1185">Reference proteome</keyword>
<accession>A0A7W2EUS3</accession>
<dbReference type="Proteomes" id="UP000534388">
    <property type="component" value="Unassembled WGS sequence"/>
</dbReference>
<dbReference type="PANTHER" id="PTHR28055:SF1">
    <property type="entry name" value="ALTERED INHERITANCE OF MITOCHONDRIA PROTEIN 41, MITOCHONDRIAL"/>
    <property type="match status" value="1"/>
</dbReference>
<organism evidence="1 2">
    <name type="scientific">Rugamonas brunnea</name>
    <dbReference type="NCBI Taxonomy" id="2758569"/>
    <lineage>
        <taxon>Bacteria</taxon>
        <taxon>Pseudomonadati</taxon>
        <taxon>Pseudomonadota</taxon>
        <taxon>Betaproteobacteria</taxon>
        <taxon>Burkholderiales</taxon>
        <taxon>Oxalobacteraceae</taxon>
        <taxon>Telluria group</taxon>
        <taxon>Rugamonas</taxon>
    </lineage>
</organism>
<evidence type="ECO:0000313" key="1">
    <source>
        <dbReference type="EMBL" id="MBA5639009.1"/>
    </source>
</evidence>
<dbReference type="RefSeq" id="WP_182165106.1">
    <property type="nucleotide sequence ID" value="NZ_JACEZT010000012.1"/>
</dbReference>
<evidence type="ECO:0000313" key="2">
    <source>
        <dbReference type="Proteomes" id="UP000534388"/>
    </source>
</evidence>
<dbReference type="InterPro" id="IPR023168">
    <property type="entry name" value="GatB_Yqey_C_2"/>
</dbReference>